<dbReference type="Gene3D" id="1.10.260.40">
    <property type="entry name" value="lambda repressor-like DNA-binding domains"/>
    <property type="match status" value="1"/>
</dbReference>
<gene>
    <name evidence="2" type="ORF">M076_2697</name>
</gene>
<dbReference type="PROSITE" id="PS50943">
    <property type="entry name" value="HTH_CROC1"/>
    <property type="match status" value="1"/>
</dbReference>
<sequence length="117" mass="13243">MVWDIYCTFAIKTGKGCISMNTTTDKTLSVASIPKAQEVEKEQNIKDWAQYSQWIAAAMSKRMSELGLTQKMLAKKMNCTQQYISKVLKGKKNMSLETICKIENALGIEIIKDLNEK</sequence>
<name>A0A015ZIM3_BACFG</name>
<dbReference type="InterPro" id="IPR001387">
    <property type="entry name" value="Cro/C1-type_HTH"/>
</dbReference>
<organism evidence="2 3">
    <name type="scientific">Bacteroides fragilis str. 2-F-2 #4</name>
    <dbReference type="NCBI Taxonomy" id="1339280"/>
    <lineage>
        <taxon>Bacteria</taxon>
        <taxon>Pseudomonadati</taxon>
        <taxon>Bacteroidota</taxon>
        <taxon>Bacteroidia</taxon>
        <taxon>Bacteroidales</taxon>
        <taxon>Bacteroidaceae</taxon>
        <taxon>Bacteroides</taxon>
    </lineage>
</organism>
<accession>A0A015ZIM3</accession>
<dbReference type="AlphaFoldDB" id="A0A015ZIM3"/>
<protein>
    <submittedName>
        <fullName evidence="2">Helix-turn-helix family protein</fullName>
    </submittedName>
</protein>
<evidence type="ECO:0000313" key="3">
    <source>
        <dbReference type="Proteomes" id="UP000022272"/>
    </source>
</evidence>
<evidence type="ECO:0000259" key="1">
    <source>
        <dbReference type="PROSITE" id="PS50943"/>
    </source>
</evidence>
<dbReference type="GO" id="GO:0003677">
    <property type="term" value="F:DNA binding"/>
    <property type="evidence" value="ECO:0007669"/>
    <property type="project" value="InterPro"/>
</dbReference>
<comment type="caution">
    <text evidence="2">The sequence shown here is derived from an EMBL/GenBank/DDBJ whole genome shotgun (WGS) entry which is preliminary data.</text>
</comment>
<dbReference type="EMBL" id="JGDM01000067">
    <property type="protein sequence ID" value="EXZ44232.1"/>
    <property type="molecule type" value="Genomic_DNA"/>
</dbReference>
<proteinExistence type="predicted"/>
<dbReference type="SUPFAM" id="SSF47413">
    <property type="entry name" value="lambda repressor-like DNA-binding domains"/>
    <property type="match status" value="1"/>
</dbReference>
<dbReference type="Proteomes" id="UP000022272">
    <property type="component" value="Unassembled WGS sequence"/>
</dbReference>
<dbReference type="SMART" id="SM00530">
    <property type="entry name" value="HTH_XRE"/>
    <property type="match status" value="1"/>
</dbReference>
<dbReference type="Pfam" id="PF01381">
    <property type="entry name" value="HTH_3"/>
    <property type="match status" value="1"/>
</dbReference>
<dbReference type="CDD" id="cd00093">
    <property type="entry name" value="HTH_XRE"/>
    <property type="match status" value="1"/>
</dbReference>
<evidence type="ECO:0000313" key="2">
    <source>
        <dbReference type="EMBL" id="EXZ44232.1"/>
    </source>
</evidence>
<feature type="domain" description="HTH cro/C1-type" evidence="1">
    <location>
        <begin position="65"/>
        <end position="114"/>
    </location>
</feature>
<dbReference type="PATRIC" id="fig|1339280.3.peg.2572"/>
<dbReference type="InterPro" id="IPR010982">
    <property type="entry name" value="Lambda_DNA-bd_dom_sf"/>
</dbReference>
<reference evidence="2 3" key="1">
    <citation type="submission" date="2014-02" db="EMBL/GenBank/DDBJ databases">
        <authorList>
            <person name="Sears C."/>
            <person name="Carroll K."/>
            <person name="Sack B.R."/>
            <person name="Qadri F."/>
            <person name="Myers L.L."/>
            <person name="Chung G.-T."/>
            <person name="Escheverria P."/>
            <person name="Fraser C.M."/>
            <person name="Sadzewicz L."/>
            <person name="Shefchek K.A."/>
            <person name="Tallon L."/>
            <person name="Das S.P."/>
            <person name="Daugherty S."/>
            <person name="Mongodin E.F."/>
        </authorList>
    </citation>
    <scope>NUCLEOTIDE SEQUENCE [LARGE SCALE GENOMIC DNA]</scope>
    <source>
        <strain evidence="2 3">2-F-2 #4</strain>
    </source>
</reference>